<dbReference type="InterPro" id="IPR027417">
    <property type="entry name" value="P-loop_NTPase"/>
</dbReference>
<dbReference type="InterPro" id="IPR045116">
    <property type="entry name" value="Clp1/Grc3"/>
</dbReference>
<organism evidence="11 12">
    <name type="scientific">Tritrichomonas foetus</name>
    <dbReference type="NCBI Taxonomy" id="1144522"/>
    <lineage>
        <taxon>Eukaryota</taxon>
        <taxon>Metamonada</taxon>
        <taxon>Parabasalia</taxon>
        <taxon>Tritrichomonadida</taxon>
        <taxon>Tritrichomonadidae</taxon>
        <taxon>Tritrichomonas</taxon>
    </lineage>
</organism>
<evidence type="ECO:0000256" key="2">
    <source>
        <dbReference type="ARBA" id="ARBA00011003"/>
    </source>
</evidence>
<dbReference type="OrthoDB" id="2405412at2759"/>
<evidence type="ECO:0000313" key="11">
    <source>
        <dbReference type="EMBL" id="OHT00952.1"/>
    </source>
</evidence>
<comment type="subcellular location">
    <subcellularLocation>
        <location evidence="1">Nucleus</location>
        <location evidence="1">Nucleolus</location>
    </subcellularLocation>
</comment>
<evidence type="ECO:0000256" key="7">
    <source>
        <dbReference type="ARBA" id="ARBA00022840"/>
    </source>
</evidence>
<feature type="domain" description="NOL9 C-terminal" evidence="10">
    <location>
        <begin position="320"/>
        <end position="410"/>
    </location>
</feature>
<evidence type="ECO:0000256" key="6">
    <source>
        <dbReference type="ARBA" id="ARBA00022777"/>
    </source>
</evidence>
<dbReference type="Gene3D" id="3.40.50.300">
    <property type="entry name" value="P-loop containing nucleotide triphosphate hydrolases"/>
    <property type="match status" value="1"/>
</dbReference>
<dbReference type="GeneID" id="94843086"/>
<dbReference type="GO" id="GO:0051731">
    <property type="term" value="F:polynucleotide 5'-hydroxyl-kinase activity"/>
    <property type="evidence" value="ECO:0007669"/>
    <property type="project" value="InterPro"/>
</dbReference>
<comment type="caution">
    <text evidence="11">The sequence shown here is derived from an EMBL/GenBank/DDBJ whole genome shotgun (WGS) entry which is preliminary data.</text>
</comment>
<gene>
    <name evidence="11" type="ORF">TRFO_32213</name>
</gene>
<evidence type="ECO:0000256" key="3">
    <source>
        <dbReference type="ARBA" id="ARBA00022552"/>
    </source>
</evidence>
<dbReference type="GO" id="GO:0005730">
    <property type="term" value="C:nucleolus"/>
    <property type="evidence" value="ECO:0007669"/>
    <property type="project" value="UniProtKB-SubCell"/>
</dbReference>
<dbReference type="VEuPathDB" id="TrichDB:TRFO_32213"/>
<dbReference type="AlphaFoldDB" id="A0A1J4JRA4"/>
<keyword evidence="3" id="KW-0698">rRNA processing</keyword>
<keyword evidence="8" id="KW-0539">Nucleus</keyword>
<protein>
    <submittedName>
        <fullName evidence="11">Uncharacterized protein</fullName>
    </submittedName>
</protein>
<dbReference type="GO" id="GO:0000448">
    <property type="term" value="P:cleavage in ITS2 between 5.8S rRNA and LSU-rRNA of tricistronic rRNA transcript (SSU-rRNA, 5.8S rRNA, LSU-rRNA)"/>
    <property type="evidence" value="ECO:0007669"/>
    <property type="project" value="TreeGrafter"/>
</dbReference>
<keyword evidence="4" id="KW-0808">Transferase</keyword>
<keyword evidence="12" id="KW-1185">Reference proteome</keyword>
<feature type="domain" description="Clp1 P-loop" evidence="9">
    <location>
        <begin position="126"/>
        <end position="309"/>
    </location>
</feature>
<dbReference type="PANTHER" id="PTHR12755">
    <property type="entry name" value="CLEAVAGE/POLYADENYLATION FACTOR IA SUBUNIT CLP1P"/>
    <property type="match status" value="1"/>
</dbReference>
<accession>A0A1J4JRA4</accession>
<dbReference type="Pfam" id="PF16575">
    <property type="entry name" value="CLP1_P"/>
    <property type="match status" value="1"/>
</dbReference>
<dbReference type="InterPro" id="IPR057570">
    <property type="entry name" value="NOL9_C"/>
</dbReference>
<dbReference type="EMBL" id="MLAK01000930">
    <property type="protein sequence ID" value="OHT00952.1"/>
    <property type="molecule type" value="Genomic_DNA"/>
</dbReference>
<keyword evidence="7" id="KW-0067">ATP-binding</keyword>
<evidence type="ECO:0000259" key="10">
    <source>
        <dbReference type="Pfam" id="PF25467"/>
    </source>
</evidence>
<proteinExistence type="inferred from homology"/>
<evidence type="ECO:0000256" key="1">
    <source>
        <dbReference type="ARBA" id="ARBA00004604"/>
    </source>
</evidence>
<dbReference type="PANTHER" id="PTHR12755:SF3">
    <property type="entry name" value="POLYNUCLEOTIDE 5'-HYDROXYL-KINASE NOL9"/>
    <property type="match status" value="1"/>
</dbReference>
<dbReference type="GO" id="GO:0005524">
    <property type="term" value="F:ATP binding"/>
    <property type="evidence" value="ECO:0007669"/>
    <property type="project" value="UniProtKB-KW"/>
</dbReference>
<keyword evidence="5" id="KW-0547">Nucleotide-binding</keyword>
<name>A0A1J4JRA4_9EUKA</name>
<evidence type="ECO:0000259" key="9">
    <source>
        <dbReference type="Pfam" id="PF16575"/>
    </source>
</evidence>
<keyword evidence="6" id="KW-0418">Kinase</keyword>
<dbReference type="Pfam" id="PF25467">
    <property type="entry name" value="NOL9_C"/>
    <property type="match status" value="1"/>
</dbReference>
<dbReference type="RefSeq" id="XP_068354088.1">
    <property type="nucleotide sequence ID" value="XM_068508382.1"/>
</dbReference>
<reference evidence="11" key="1">
    <citation type="submission" date="2016-10" db="EMBL/GenBank/DDBJ databases">
        <authorList>
            <person name="Benchimol M."/>
            <person name="Almeida L.G."/>
            <person name="Vasconcelos A.T."/>
            <person name="Perreira-Neves A."/>
            <person name="Rosa I.A."/>
            <person name="Tasca T."/>
            <person name="Bogo M.R."/>
            <person name="de Souza W."/>
        </authorList>
    </citation>
    <scope>NUCLEOTIDE SEQUENCE [LARGE SCALE GENOMIC DNA]</scope>
    <source>
        <strain evidence="11">K</strain>
    </source>
</reference>
<dbReference type="Proteomes" id="UP000179807">
    <property type="component" value="Unassembled WGS sequence"/>
</dbReference>
<evidence type="ECO:0000256" key="5">
    <source>
        <dbReference type="ARBA" id="ARBA00022741"/>
    </source>
</evidence>
<comment type="similarity">
    <text evidence="2">Belongs to the Clp1 family. NOL9/GRC3 subfamily.</text>
</comment>
<sequence>MTSHSFNAGDHSFYGAFDLELLSGKITFFGASFNQGFKDKIFAPFHQLPLVIHSEDQFEINFTSLEEKDFDPCEYRFYDYCPETYTEIMPRVYYKEGMHGASYEKETIDKIDEIVKGSPKKIYLFGPKSFGKSTMSRFLVNKIKSATHEQPRKVIFVDLDPGQSEISLPSILSCKIDCPFLLNPSEHNSIIADFLCPNFSLSINDTETHFMKSSKEIAKKISKWQNEYFIVINSHGWVEKQGYENHVKLIDTFRPDIIFVLHRKNNDPIEINGEKYKIPNRVNVPITPIKGEMSSDPKILREIRFTGYFLRNNRSISTQMPQEVPIRNVRFTFTFNINDMKSQIAKILNGSLVLLCNDNFVYKPSNNLLFTLVNPHYMKCVGFGFVRFVDVKNEKLYIVTPVDMKRVNTIVHQGLRPPSVLFRDSERFQVTYSFIDVVNS</sequence>
<evidence type="ECO:0000313" key="12">
    <source>
        <dbReference type="Proteomes" id="UP000179807"/>
    </source>
</evidence>
<evidence type="ECO:0000256" key="8">
    <source>
        <dbReference type="ARBA" id="ARBA00023242"/>
    </source>
</evidence>
<dbReference type="InterPro" id="IPR032319">
    <property type="entry name" value="CLP1_P"/>
</dbReference>
<evidence type="ECO:0000256" key="4">
    <source>
        <dbReference type="ARBA" id="ARBA00022679"/>
    </source>
</evidence>